<comment type="caution">
    <text evidence="1">The sequence shown here is derived from an EMBL/GenBank/DDBJ whole genome shotgun (WGS) entry which is preliminary data.</text>
</comment>
<dbReference type="Proteomes" id="UP000288805">
    <property type="component" value="Unassembled WGS sequence"/>
</dbReference>
<proteinExistence type="predicted"/>
<dbReference type="AlphaFoldDB" id="A0A438H699"/>
<dbReference type="EMBL" id="QGNW01000272">
    <property type="protein sequence ID" value="RVW79982.1"/>
    <property type="molecule type" value="Genomic_DNA"/>
</dbReference>
<dbReference type="PANTHER" id="PTHR48475:SF2">
    <property type="entry name" value="RIBONUCLEASE H"/>
    <property type="match status" value="1"/>
</dbReference>
<evidence type="ECO:0000313" key="1">
    <source>
        <dbReference type="EMBL" id="RVW79982.1"/>
    </source>
</evidence>
<accession>A0A438H699</accession>
<evidence type="ECO:0008006" key="3">
    <source>
        <dbReference type="Google" id="ProtNLM"/>
    </source>
</evidence>
<protein>
    <recommendedName>
        <fullName evidence="3">RNase H type-1 domain-containing protein</fullName>
    </recommendedName>
</protein>
<name>A0A438H699_VITVI</name>
<evidence type="ECO:0000313" key="2">
    <source>
        <dbReference type="Proteomes" id="UP000288805"/>
    </source>
</evidence>
<reference evidence="1 2" key="1">
    <citation type="journal article" date="2018" name="PLoS Genet.">
        <title>Population sequencing reveals clonal diversity and ancestral inbreeding in the grapevine cultivar Chardonnay.</title>
        <authorList>
            <person name="Roach M.J."/>
            <person name="Johnson D.L."/>
            <person name="Bohlmann J."/>
            <person name="van Vuuren H.J."/>
            <person name="Jones S.J."/>
            <person name="Pretorius I.S."/>
            <person name="Schmidt S.A."/>
            <person name="Borneman A.R."/>
        </authorList>
    </citation>
    <scope>NUCLEOTIDE SEQUENCE [LARGE SCALE GENOMIC DNA]</scope>
    <source>
        <strain evidence="2">cv. Chardonnay</strain>
        <tissue evidence="1">Leaf</tissue>
    </source>
</reference>
<organism evidence="1 2">
    <name type="scientific">Vitis vinifera</name>
    <name type="common">Grape</name>
    <dbReference type="NCBI Taxonomy" id="29760"/>
    <lineage>
        <taxon>Eukaryota</taxon>
        <taxon>Viridiplantae</taxon>
        <taxon>Streptophyta</taxon>
        <taxon>Embryophyta</taxon>
        <taxon>Tracheophyta</taxon>
        <taxon>Spermatophyta</taxon>
        <taxon>Magnoliopsida</taxon>
        <taxon>eudicotyledons</taxon>
        <taxon>Gunneridae</taxon>
        <taxon>Pentapetalae</taxon>
        <taxon>rosids</taxon>
        <taxon>Vitales</taxon>
        <taxon>Vitaceae</taxon>
        <taxon>Viteae</taxon>
        <taxon>Vitis</taxon>
    </lineage>
</organism>
<sequence>MDNRKKRADNRRADALAGIAASLPIKEAILLPIHVQPTLCQKSTCNTIEATQANDQEWTYNIAEYLRTGTLPGDPKQAHKIRVQAARFTLIGGHLYKRSFTGPYLRCLGHSEAQYVLAELHEGICGNHSEDDLWHIELIRKDTIGQQ</sequence>
<dbReference type="PANTHER" id="PTHR48475">
    <property type="entry name" value="RIBONUCLEASE H"/>
    <property type="match status" value="1"/>
</dbReference>
<gene>
    <name evidence="1" type="ORF">CK203_047449</name>
</gene>